<sequence>MMEALEKKDEAQEYVLQSLKARIDKYVKG</sequence>
<organism evidence="1">
    <name type="scientific">Myoviridae sp. ct0mD26</name>
    <dbReference type="NCBI Taxonomy" id="2825015"/>
    <lineage>
        <taxon>Viruses</taxon>
        <taxon>Duplodnaviria</taxon>
        <taxon>Heunggongvirae</taxon>
        <taxon>Uroviricota</taxon>
        <taxon>Caudoviricetes</taxon>
    </lineage>
</organism>
<protein>
    <submittedName>
        <fullName evidence="1">Coiled-coil domain-containing protein</fullName>
    </submittedName>
</protein>
<proteinExistence type="predicted"/>
<reference evidence="1" key="1">
    <citation type="journal article" date="2021" name="Proc. Natl. Acad. Sci. U.S.A.">
        <title>A Catalog of Tens of Thousands of Viruses from Human Metagenomes Reveals Hidden Associations with Chronic Diseases.</title>
        <authorList>
            <person name="Tisza M.J."/>
            <person name="Buck C.B."/>
        </authorList>
    </citation>
    <scope>NUCLEOTIDE SEQUENCE</scope>
    <source>
        <strain evidence="1">Ct0mD26</strain>
    </source>
</reference>
<name>A0A8S5UES0_9CAUD</name>
<accession>A0A8S5UES0</accession>
<evidence type="ECO:0000313" key="1">
    <source>
        <dbReference type="EMBL" id="DAF92981.1"/>
    </source>
</evidence>
<dbReference type="EMBL" id="BK016077">
    <property type="protein sequence ID" value="DAF92981.1"/>
    <property type="molecule type" value="Genomic_DNA"/>
</dbReference>